<dbReference type="GO" id="GO:0004497">
    <property type="term" value="F:monooxygenase activity"/>
    <property type="evidence" value="ECO:0007669"/>
    <property type="project" value="UniProtKB-KW"/>
</dbReference>
<evidence type="ECO:0000256" key="3">
    <source>
        <dbReference type="ARBA" id="ARBA00023004"/>
    </source>
</evidence>
<dbReference type="InterPro" id="IPR017972">
    <property type="entry name" value="Cyt_P450_CS"/>
</dbReference>
<comment type="cofactor">
    <cofactor evidence="5">
        <name>heme</name>
        <dbReference type="ChEBI" id="CHEBI:30413"/>
    </cofactor>
</comment>
<proteinExistence type="inferred from homology"/>
<keyword evidence="4" id="KW-0503">Monooxygenase</keyword>
<dbReference type="GO" id="GO:0005506">
    <property type="term" value="F:iron ion binding"/>
    <property type="evidence" value="ECO:0007669"/>
    <property type="project" value="InterPro"/>
</dbReference>
<dbReference type="SUPFAM" id="SSF48264">
    <property type="entry name" value="Cytochrome P450"/>
    <property type="match status" value="1"/>
</dbReference>
<evidence type="ECO:0000256" key="2">
    <source>
        <dbReference type="ARBA" id="ARBA00022723"/>
    </source>
</evidence>
<sequence>MTQWSRQAPRFLDILIDDVSSSSTKYVVVAAVSAVVLLMSLDPGRGLARAAGDQAGNSHYWTHQNMLTQQGEFHVNFLQVSPLIYSLSSPLFAHKALAGRRHIQEALGSYYTAKHDLSPGTAEVVQNHAAIVREQARRARTAHGETCHRENPRHISAQVVMRRVIADTVVSDGAETSYLPQAGADVHMAGSTKDGDDEVRKMRRTGYIPFGGGKHLCPGRNFAFAEIVGLTVALVAGYEIRDEDGEVPALPGAAKVEPAHGIRVSEREGAGTAVTQRAGPLGWTMVLHNVKFILFSRKSSGRLYLSPRCDNISEF</sequence>
<dbReference type="PRINTS" id="PR00465">
    <property type="entry name" value="EP450IV"/>
</dbReference>
<accession>A0AAJ0M9Z9</accession>
<dbReference type="InterPro" id="IPR002403">
    <property type="entry name" value="Cyt_P450_E_grp-IV"/>
</dbReference>
<keyword evidence="4" id="KW-0560">Oxidoreductase</keyword>
<dbReference type="InterPro" id="IPR036396">
    <property type="entry name" value="Cyt_P450_sf"/>
</dbReference>
<comment type="caution">
    <text evidence="6">The sequence shown here is derived from an EMBL/GenBank/DDBJ whole genome shotgun (WGS) entry which is preliminary data.</text>
</comment>
<dbReference type="EMBL" id="JAUIQD010000007">
    <property type="protein sequence ID" value="KAK3344102.1"/>
    <property type="molecule type" value="Genomic_DNA"/>
</dbReference>
<keyword evidence="3 5" id="KW-0408">Iron</keyword>
<feature type="binding site" description="axial binding residue" evidence="5">
    <location>
        <position position="217"/>
    </location>
    <ligand>
        <name>heme</name>
        <dbReference type="ChEBI" id="CHEBI:30413"/>
    </ligand>
    <ligandPart>
        <name>Fe</name>
        <dbReference type="ChEBI" id="CHEBI:18248"/>
    </ligandPart>
</feature>
<keyword evidence="2 5" id="KW-0479">Metal-binding</keyword>
<dbReference type="Gene3D" id="1.10.630.10">
    <property type="entry name" value="Cytochrome P450"/>
    <property type="match status" value="1"/>
</dbReference>
<evidence type="ECO:0000256" key="1">
    <source>
        <dbReference type="ARBA" id="ARBA00010617"/>
    </source>
</evidence>
<dbReference type="PANTHER" id="PTHR47582:SF1">
    <property type="entry name" value="P450, PUTATIVE (EUROFUNG)-RELATED"/>
    <property type="match status" value="1"/>
</dbReference>
<evidence type="ECO:0000313" key="7">
    <source>
        <dbReference type="Proteomes" id="UP001275084"/>
    </source>
</evidence>
<evidence type="ECO:0000313" key="6">
    <source>
        <dbReference type="EMBL" id="KAK3344102.1"/>
    </source>
</evidence>
<dbReference type="GO" id="GO:0020037">
    <property type="term" value="F:heme binding"/>
    <property type="evidence" value="ECO:0007669"/>
    <property type="project" value="InterPro"/>
</dbReference>
<gene>
    <name evidence="6" type="ORF">B0T25DRAFT_584926</name>
</gene>
<name>A0AAJ0M9Z9_9PEZI</name>
<dbReference type="Proteomes" id="UP001275084">
    <property type="component" value="Unassembled WGS sequence"/>
</dbReference>
<dbReference type="PROSITE" id="PS00086">
    <property type="entry name" value="CYTOCHROME_P450"/>
    <property type="match status" value="1"/>
</dbReference>
<keyword evidence="5" id="KW-0349">Heme</keyword>
<keyword evidence="7" id="KW-1185">Reference proteome</keyword>
<organism evidence="6 7">
    <name type="scientific">Lasiosphaeria hispida</name>
    <dbReference type="NCBI Taxonomy" id="260671"/>
    <lineage>
        <taxon>Eukaryota</taxon>
        <taxon>Fungi</taxon>
        <taxon>Dikarya</taxon>
        <taxon>Ascomycota</taxon>
        <taxon>Pezizomycotina</taxon>
        <taxon>Sordariomycetes</taxon>
        <taxon>Sordariomycetidae</taxon>
        <taxon>Sordariales</taxon>
        <taxon>Lasiosphaeriaceae</taxon>
        <taxon>Lasiosphaeria</taxon>
    </lineage>
</organism>
<reference evidence="6" key="2">
    <citation type="submission" date="2023-06" db="EMBL/GenBank/DDBJ databases">
        <authorList>
            <consortium name="Lawrence Berkeley National Laboratory"/>
            <person name="Haridas S."/>
            <person name="Hensen N."/>
            <person name="Bonometti L."/>
            <person name="Westerberg I."/>
            <person name="Brannstrom I.O."/>
            <person name="Guillou S."/>
            <person name="Cros-Aarteil S."/>
            <person name="Calhoun S."/>
            <person name="Kuo A."/>
            <person name="Mondo S."/>
            <person name="Pangilinan J."/>
            <person name="Riley R."/>
            <person name="Labutti K."/>
            <person name="Andreopoulos B."/>
            <person name="Lipzen A."/>
            <person name="Chen C."/>
            <person name="Yanf M."/>
            <person name="Daum C."/>
            <person name="Ng V."/>
            <person name="Clum A."/>
            <person name="Steindorff A."/>
            <person name="Ohm R."/>
            <person name="Martin F."/>
            <person name="Silar P."/>
            <person name="Natvig D."/>
            <person name="Lalanne C."/>
            <person name="Gautier V."/>
            <person name="Ament-Velasquez S.L."/>
            <person name="Kruys A."/>
            <person name="Hutchinson M.I."/>
            <person name="Powell A.J."/>
            <person name="Barry K."/>
            <person name="Miller A.N."/>
            <person name="Grigoriev I.V."/>
            <person name="Debuchy R."/>
            <person name="Gladieux P."/>
            <person name="Thoren M.H."/>
            <person name="Johannesson H."/>
        </authorList>
    </citation>
    <scope>NUCLEOTIDE SEQUENCE</scope>
    <source>
        <strain evidence="6">CBS 955.72</strain>
    </source>
</reference>
<dbReference type="AlphaFoldDB" id="A0AAJ0M9Z9"/>
<reference evidence="6" key="1">
    <citation type="journal article" date="2023" name="Mol. Phylogenet. Evol.">
        <title>Genome-scale phylogeny and comparative genomics of the fungal order Sordariales.</title>
        <authorList>
            <person name="Hensen N."/>
            <person name="Bonometti L."/>
            <person name="Westerberg I."/>
            <person name="Brannstrom I.O."/>
            <person name="Guillou S."/>
            <person name="Cros-Aarteil S."/>
            <person name="Calhoun S."/>
            <person name="Haridas S."/>
            <person name="Kuo A."/>
            <person name="Mondo S."/>
            <person name="Pangilinan J."/>
            <person name="Riley R."/>
            <person name="LaButti K."/>
            <person name="Andreopoulos B."/>
            <person name="Lipzen A."/>
            <person name="Chen C."/>
            <person name="Yan M."/>
            <person name="Daum C."/>
            <person name="Ng V."/>
            <person name="Clum A."/>
            <person name="Steindorff A."/>
            <person name="Ohm R.A."/>
            <person name="Martin F."/>
            <person name="Silar P."/>
            <person name="Natvig D.O."/>
            <person name="Lalanne C."/>
            <person name="Gautier V."/>
            <person name="Ament-Velasquez S.L."/>
            <person name="Kruys A."/>
            <person name="Hutchinson M.I."/>
            <person name="Powell A.J."/>
            <person name="Barry K."/>
            <person name="Miller A.N."/>
            <person name="Grigoriev I.V."/>
            <person name="Debuchy R."/>
            <person name="Gladieux P."/>
            <person name="Hiltunen Thoren M."/>
            <person name="Johannesson H."/>
        </authorList>
    </citation>
    <scope>NUCLEOTIDE SEQUENCE</scope>
    <source>
        <strain evidence="6">CBS 955.72</strain>
    </source>
</reference>
<dbReference type="GO" id="GO:0016705">
    <property type="term" value="F:oxidoreductase activity, acting on paired donors, with incorporation or reduction of molecular oxygen"/>
    <property type="evidence" value="ECO:0007669"/>
    <property type="project" value="InterPro"/>
</dbReference>
<protein>
    <recommendedName>
        <fullName evidence="8">Cytochrome P450</fullName>
    </recommendedName>
</protein>
<evidence type="ECO:0000256" key="4">
    <source>
        <dbReference type="ARBA" id="ARBA00023033"/>
    </source>
</evidence>
<evidence type="ECO:0000256" key="5">
    <source>
        <dbReference type="PIRSR" id="PIRSR602403-1"/>
    </source>
</evidence>
<dbReference type="PANTHER" id="PTHR47582">
    <property type="entry name" value="P450, PUTATIVE (EUROFUNG)-RELATED"/>
    <property type="match status" value="1"/>
</dbReference>
<comment type="similarity">
    <text evidence="1">Belongs to the cytochrome P450 family.</text>
</comment>
<evidence type="ECO:0008006" key="8">
    <source>
        <dbReference type="Google" id="ProtNLM"/>
    </source>
</evidence>
<dbReference type="InterPro" id="IPR053007">
    <property type="entry name" value="CYP450_monoxygenase_sec-met"/>
</dbReference>